<proteinExistence type="predicted"/>
<dbReference type="InterPro" id="IPR003594">
    <property type="entry name" value="HATPase_dom"/>
</dbReference>
<evidence type="ECO:0000313" key="4">
    <source>
        <dbReference type="EMBL" id="GAA0284789.1"/>
    </source>
</evidence>
<dbReference type="EMBL" id="BAAABV010000015">
    <property type="protein sequence ID" value="GAA0284789.1"/>
    <property type="molecule type" value="Genomic_DNA"/>
</dbReference>
<dbReference type="Proteomes" id="UP001501867">
    <property type="component" value="Unassembled WGS sequence"/>
</dbReference>
<organism evidence="4 5">
    <name type="scientific">Streptomyces polychromogenes</name>
    <dbReference type="NCBI Taxonomy" id="67342"/>
    <lineage>
        <taxon>Bacteria</taxon>
        <taxon>Bacillati</taxon>
        <taxon>Actinomycetota</taxon>
        <taxon>Actinomycetes</taxon>
        <taxon>Kitasatosporales</taxon>
        <taxon>Streptomycetaceae</taxon>
        <taxon>Streptomyces</taxon>
    </lineage>
</organism>
<dbReference type="RefSeq" id="WP_344156903.1">
    <property type="nucleotide sequence ID" value="NZ_BAAABV010000015.1"/>
</dbReference>
<dbReference type="InterPro" id="IPR050267">
    <property type="entry name" value="Anti-sigma-factor_SerPK"/>
</dbReference>
<feature type="compositionally biased region" description="Gly residues" evidence="2">
    <location>
        <begin position="117"/>
        <end position="127"/>
    </location>
</feature>
<comment type="caution">
    <text evidence="4">The sequence shown here is derived from an EMBL/GenBank/DDBJ whole genome shotgun (WGS) entry which is preliminary data.</text>
</comment>
<keyword evidence="1" id="KW-0418">Kinase</keyword>
<dbReference type="PANTHER" id="PTHR35526:SF3">
    <property type="entry name" value="ANTI-SIGMA-F FACTOR RSBW"/>
    <property type="match status" value="1"/>
</dbReference>
<dbReference type="Gene3D" id="3.30.565.10">
    <property type="entry name" value="Histidine kinase-like ATPase, C-terminal domain"/>
    <property type="match status" value="1"/>
</dbReference>
<gene>
    <name evidence="4" type="ORF">GCM10010302_23680</name>
</gene>
<evidence type="ECO:0000259" key="3">
    <source>
        <dbReference type="Pfam" id="PF13581"/>
    </source>
</evidence>
<sequence length="184" mass="19397">MEQRRPVNRNWLLVLDGLMDPVSRSRDFTRRALTAWHWLPGPTPGVRQAAEDVLLLVSEVVANACLHGGGPGALVLDCTQDRLRIEVTDINPASPVPPGSVRGSGAGPGAGRRDGRTGPGRSGDPGWPGGYGLLIVDRLARAWGSRPGAAGKCVWLEVPSPPEVCGPPDSRARVGLSGGRPARR</sequence>
<accession>A0ABP3F1V9</accession>
<feature type="region of interest" description="Disordered" evidence="2">
    <location>
        <begin position="159"/>
        <end position="184"/>
    </location>
</feature>
<keyword evidence="1" id="KW-0808">Transferase</keyword>
<keyword evidence="1" id="KW-0723">Serine/threonine-protein kinase</keyword>
<dbReference type="Pfam" id="PF13581">
    <property type="entry name" value="HATPase_c_2"/>
    <property type="match status" value="1"/>
</dbReference>
<name>A0ABP3F1V9_9ACTN</name>
<protein>
    <recommendedName>
        <fullName evidence="3">Histidine kinase/HSP90-like ATPase domain-containing protein</fullName>
    </recommendedName>
</protein>
<reference evidence="5" key="1">
    <citation type="journal article" date="2019" name="Int. J. Syst. Evol. Microbiol.">
        <title>The Global Catalogue of Microorganisms (GCM) 10K type strain sequencing project: providing services to taxonomists for standard genome sequencing and annotation.</title>
        <authorList>
            <consortium name="The Broad Institute Genomics Platform"/>
            <consortium name="The Broad Institute Genome Sequencing Center for Infectious Disease"/>
            <person name="Wu L."/>
            <person name="Ma J."/>
        </authorList>
    </citation>
    <scope>NUCLEOTIDE SEQUENCE [LARGE SCALE GENOMIC DNA]</scope>
    <source>
        <strain evidence="5">JCM 4505</strain>
    </source>
</reference>
<dbReference type="PANTHER" id="PTHR35526">
    <property type="entry name" value="ANTI-SIGMA-F FACTOR RSBW-RELATED"/>
    <property type="match status" value="1"/>
</dbReference>
<keyword evidence="5" id="KW-1185">Reference proteome</keyword>
<dbReference type="InterPro" id="IPR036890">
    <property type="entry name" value="HATPase_C_sf"/>
</dbReference>
<feature type="domain" description="Histidine kinase/HSP90-like ATPase" evidence="3">
    <location>
        <begin position="48"/>
        <end position="156"/>
    </location>
</feature>
<evidence type="ECO:0000313" key="5">
    <source>
        <dbReference type="Proteomes" id="UP001501867"/>
    </source>
</evidence>
<evidence type="ECO:0000256" key="2">
    <source>
        <dbReference type="SAM" id="MobiDB-lite"/>
    </source>
</evidence>
<dbReference type="CDD" id="cd16936">
    <property type="entry name" value="HATPase_RsbW-like"/>
    <property type="match status" value="1"/>
</dbReference>
<evidence type="ECO:0000256" key="1">
    <source>
        <dbReference type="ARBA" id="ARBA00022527"/>
    </source>
</evidence>
<feature type="region of interest" description="Disordered" evidence="2">
    <location>
        <begin position="89"/>
        <end position="127"/>
    </location>
</feature>